<proteinExistence type="inferred from homology"/>
<dbReference type="Proteomes" id="UP000585474">
    <property type="component" value="Unassembled WGS sequence"/>
</dbReference>
<dbReference type="OrthoDB" id="684536at2759"/>
<organism evidence="3 4">
    <name type="scientific">Actinidia rufa</name>
    <dbReference type="NCBI Taxonomy" id="165716"/>
    <lineage>
        <taxon>Eukaryota</taxon>
        <taxon>Viridiplantae</taxon>
        <taxon>Streptophyta</taxon>
        <taxon>Embryophyta</taxon>
        <taxon>Tracheophyta</taxon>
        <taxon>Spermatophyta</taxon>
        <taxon>Magnoliopsida</taxon>
        <taxon>eudicotyledons</taxon>
        <taxon>Gunneridae</taxon>
        <taxon>Pentapetalae</taxon>
        <taxon>asterids</taxon>
        <taxon>Ericales</taxon>
        <taxon>Actinidiaceae</taxon>
        <taxon>Actinidia</taxon>
    </lineage>
</organism>
<protein>
    <submittedName>
        <fullName evidence="3">Uncharacterized protein</fullName>
    </submittedName>
</protein>
<evidence type="ECO:0000313" key="3">
    <source>
        <dbReference type="EMBL" id="GFY88873.1"/>
    </source>
</evidence>
<reference evidence="3 4" key="1">
    <citation type="submission" date="2019-07" db="EMBL/GenBank/DDBJ databases">
        <title>De Novo Assembly of kiwifruit Actinidia rufa.</title>
        <authorList>
            <person name="Sugita-Konishi S."/>
            <person name="Sato K."/>
            <person name="Mori E."/>
            <person name="Abe Y."/>
            <person name="Kisaki G."/>
            <person name="Hamano K."/>
            <person name="Suezawa K."/>
            <person name="Otani M."/>
            <person name="Fukuda T."/>
            <person name="Manabe T."/>
            <person name="Gomi K."/>
            <person name="Tabuchi M."/>
            <person name="Akimitsu K."/>
            <person name="Kataoka I."/>
        </authorList>
    </citation>
    <scope>NUCLEOTIDE SEQUENCE [LARGE SCALE GENOMIC DNA]</scope>
    <source>
        <strain evidence="4">cv. Fuchu</strain>
    </source>
</reference>
<dbReference type="AlphaFoldDB" id="A0A7J0ER12"/>
<evidence type="ECO:0000256" key="1">
    <source>
        <dbReference type="ARBA" id="ARBA00034773"/>
    </source>
</evidence>
<evidence type="ECO:0000313" key="4">
    <source>
        <dbReference type="Proteomes" id="UP000585474"/>
    </source>
</evidence>
<dbReference type="Pfam" id="PF04520">
    <property type="entry name" value="Senescence_reg"/>
    <property type="match status" value="1"/>
</dbReference>
<sequence length="97" mass="10451">MTVPVVPRKVWNDELAALDDDEMLPPHEIVARGSAILPKTTFLVLEGVGRRLWFTLSHTRTTGWGLKNISGIGDGALTSGPAPPRPIIIPKVEGKSS</sequence>
<accession>A0A7J0ER12</accession>
<comment type="similarity">
    <text evidence="1">Belongs to the senescence regulator S40 family.</text>
</comment>
<feature type="region of interest" description="Disordered" evidence="2">
    <location>
        <begin position="75"/>
        <end position="97"/>
    </location>
</feature>
<dbReference type="InterPro" id="IPR007608">
    <property type="entry name" value="Senescence_reg_S40"/>
</dbReference>
<dbReference type="EMBL" id="BJWL01000006">
    <property type="protein sequence ID" value="GFY88873.1"/>
    <property type="molecule type" value="Genomic_DNA"/>
</dbReference>
<gene>
    <name evidence="3" type="ORF">Acr_06g0008130</name>
</gene>
<evidence type="ECO:0000256" key="2">
    <source>
        <dbReference type="SAM" id="MobiDB-lite"/>
    </source>
</evidence>
<comment type="caution">
    <text evidence="3">The sequence shown here is derived from an EMBL/GenBank/DDBJ whole genome shotgun (WGS) entry which is preliminary data.</text>
</comment>
<name>A0A7J0ER12_9ERIC</name>
<dbReference type="GO" id="GO:0010150">
    <property type="term" value="P:leaf senescence"/>
    <property type="evidence" value="ECO:0007669"/>
    <property type="project" value="UniProtKB-ARBA"/>
</dbReference>
<keyword evidence="4" id="KW-1185">Reference proteome</keyword>